<dbReference type="Proteomes" id="UP001178288">
    <property type="component" value="Chromosome"/>
</dbReference>
<accession>A0AA95ML69</accession>
<evidence type="ECO:0000256" key="3">
    <source>
        <dbReference type="SAM" id="SignalP"/>
    </source>
</evidence>
<reference evidence="4" key="1">
    <citation type="submission" date="2023-05" db="EMBL/GenBank/DDBJ databases">
        <title>Comparative genomics of Bacillaceae isolates and their secondary metabolite potential.</title>
        <authorList>
            <person name="Song L."/>
            <person name="Nielsen L.J."/>
            <person name="Mohite O."/>
            <person name="Xu X."/>
            <person name="Weber T."/>
            <person name="Kovacs A.T."/>
        </authorList>
    </citation>
    <scope>NUCLEOTIDE SEQUENCE</scope>
    <source>
        <strain evidence="4">XLM17</strain>
    </source>
</reference>
<keyword evidence="5" id="KW-1185">Reference proteome</keyword>
<evidence type="ECO:0000313" key="4">
    <source>
        <dbReference type="EMBL" id="WHY85550.1"/>
    </source>
</evidence>
<name>A0AA95ML69_9BACI</name>
<gene>
    <name evidence="4" type="ORF">QNH39_23545</name>
</gene>
<feature type="transmembrane region" description="Helical" evidence="2">
    <location>
        <begin position="154"/>
        <end position="171"/>
    </location>
</feature>
<sequence length="175" mass="19531">MKKILVVFYWALFLAFGFSLATSANAQSPTYYVNDNGINMTEVEYNNLLSQGFEPLDIQIMNEEAFNLNKDIKATEVSIVTKYVKTTTTTSDLNTLGVLENKPALKSVSIELTKEEMDIEVAKEKERQAQKKSGFTTLGTETGTSLLPSTSVPGIPFTLFLNLLWIALWLVPHQN</sequence>
<dbReference type="KEGG" id="nnv:QNH39_23545"/>
<feature type="signal peptide" evidence="3">
    <location>
        <begin position="1"/>
        <end position="26"/>
    </location>
</feature>
<proteinExistence type="predicted"/>
<keyword evidence="2" id="KW-1133">Transmembrane helix</keyword>
<dbReference type="AlphaFoldDB" id="A0AA95ML69"/>
<keyword evidence="1" id="KW-0175">Coiled coil</keyword>
<keyword evidence="3" id="KW-0732">Signal</keyword>
<protein>
    <submittedName>
        <fullName evidence="4">Uncharacterized protein</fullName>
    </submittedName>
</protein>
<keyword evidence="2" id="KW-0812">Transmembrane</keyword>
<feature type="chain" id="PRO_5041701559" evidence="3">
    <location>
        <begin position="27"/>
        <end position="175"/>
    </location>
</feature>
<evidence type="ECO:0000256" key="1">
    <source>
        <dbReference type="SAM" id="Coils"/>
    </source>
</evidence>
<dbReference type="EMBL" id="CP126114">
    <property type="protein sequence ID" value="WHY85550.1"/>
    <property type="molecule type" value="Genomic_DNA"/>
</dbReference>
<feature type="coiled-coil region" evidence="1">
    <location>
        <begin position="105"/>
        <end position="132"/>
    </location>
</feature>
<keyword evidence="2" id="KW-0472">Membrane</keyword>
<evidence type="ECO:0000313" key="5">
    <source>
        <dbReference type="Proteomes" id="UP001178288"/>
    </source>
</evidence>
<evidence type="ECO:0000256" key="2">
    <source>
        <dbReference type="SAM" id="Phobius"/>
    </source>
</evidence>
<organism evidence="4 5">
    <name type="scientific">Neobacillus novalis</name>
    <dbReference type="NCBI Taxonomy" id="220687"/>
    <lineage>
        <taxon>Bacteria</taxon>
        <taxon>Bacillati</taxon>
        <taxon>Bacillota</taxon>
        <taxon>Bacilli</taxon>
        <taxon>Bacillales</taxon>
        <taxon>Bacillaceae</taxon>
        <taxon>Neobacillus</taxon>
    </lineage>
</organism>
<dbReference type="RefSeq" id="WP_066092182.1">
    <property type="nucleotide sequence ID" value="NZ_CP126114.1"/>
</dbReference>